<accession>A0AAV4DJF2</accession>
<dbReference type="Proteomes" id="UP000735302">
    <property type="component" value="Unassembled WGS sequence"/>
</dbReference>
<sequence length="115" mass="12953">MTTWSHLLHMAILPNEGFGLESQTPLTLLSKFSIWFRLMIFYSWEGIQQWFPLAYYWFVYGFPASLRLATNPQGSGDLPPFAGLILHPTGSHNPPHQFKIDGVTGLIADCPMDGV</sequence>
<evidence type="ECO:0000313" key="1">
    <source>
        <dbReference type="EMBL" id="GFO44183.1"/>
    </source>
</evidence>
<reference evidence="1 2" key="1">
    <citation type="journal article" date="2021" name="Elife">
        <title>Chloroplast acquisition without the gene transfer in kleptoplastic sea slugs, Plakobranchus ocellatus.</title>
        <authorList>
            <person name="Maeda T."/>
            <person name="Takahashi S."/>
            <person name="Yoshida T."/>
            <person name="Shimamura S."/>
            <person name="Takaki Y."/>
            <person name="Nagai Y."/>
            <person name="Toyoda A."/>
            <person name="Suzuki Y."/>
            <person name="Arimoto A."/>
            <person name="Ishii H."/>
            <person name="Satoh N."/>
            <person name="Nishiyama T."/>
            <person name="Hasebe M."/>
            <person name="Maruyama T."/>
            <person name="Minagawa J."/>
            <person name="Obokata J."/>
            <person name="Shigenobu S."/>
        </authorList>
    </citation>
    <scope>NUCLEOTIDE SEQUENCE [LARGE SCALE GENOMIC DNA]</scope>
</reference>
<evidence type="ECO:0000313" key="2">
    <source>
        <dbReference type="Proteomes" id="UP000735302"/>
    </source>
</evidence>
<name>A0AAV4DJF2_9GAST</name>
<comment type="caution">
    <text evidence="1">The sequence shown here is derived from an EMBL/GenBank/DDBJ whole genome shotgun (WGS) entry which is preliminary data.</text>
</comment>
<gene>
    <name evidence="1" type="ORF">PoB_007068800</name>
</gene>
<protein>
    <submittedName>
        <fullName evidence="1">Uncharacterized protein</fullName>
    </submittedName>
</protein>
<proteinExistence type="predicted"/>
<dbReference type="AlphaFoldDB" id="A0AAV4DJF2"/>
<keyword evidence="2" id="KW-1185">Reference proteome</keyword>
<organism evidence="1 2">
    <name type="scientific">Plakobranchus ocellatus</name>
    <dbReference type="NCBI Taxonomy" id="259542"/>
    <lineage>
        <taxon>Eukaryota</taxon>
        <taxon>Metazoa</taxon>
        <taxon>Spiralia</taxon>
        <taxon>Lophotrochozoa</taxon>
        <taxon>Mollusca</taxon>
        <taxon>Gastropoda</taxon>
        <taxon>Heterobranchia</taxon>
        <taxon>Euthyneura</taxon>
        <taxon>Panpulmonata</taxon>
        <taxon>Sacoglossa</taxon>
        <taxon>Placobranchoidea</taxon>
        <taxon>Plakobranchidae</taxon>
        <taxon>Plakobranchus</taxon>
    </lineage>
</organism>
<dbReference type="EMBL" id="BLXT01007928">
    <property type="protein sequence ID" value="GFO44183.1"/>
    <property type="molecule type" value="Genomic_DNA"/>
</dbReference>